<dbReference type="GO" id="GO:0004049">
    <property type="term" value="F:anthranilate synthase activity"/>
    <property type="evidence" value="ECO:0007669"/>
    <property type="project" value="UniProtKB-EC"/>
</dbReference>
<dbReference type="AlphaFoldDB" id="A0A4D4JB15"/>
<dbReference type="InterPro" id="IPR017926">
    <property type="entry name" value="GATASE"/>
</dbReference>
<dbReference type="PROSITE" id="PS51273">
    <property type="entry name" value="GATASE_TYPE_1"/>
    <property type="match status" value="1"/>
</dbReference>
<dbReference type="EMBL" id="BJFL01000028">
    <property type="protein sequence ID" value="GDY32754.1"/>
    <property type="molecule type" value="Genomic_DNA"/>
</dbReference>
<dbReference type="PANTHER" id="PTHR11236">
    <property type="entry name" value="AMINOBENZOATE/ANTHRANILATE SYNTHASE"/>
    <property type="match status" value="1"/>
</dbReference>
<dbReference type="PRINTS" id="PR00099">
    <property type="entry name" value="CPSGATASE"/>
</dbReference>
<evidence type="ECO:0000256" key="1">
    <source>
        <dbReference type="ARBA" id="ARBA00012266"/>
    </source>
</evidence>
<dbReference type="Proteomes" id="UP000298860">
    <property type="component" value="Unassembled WGS sequence"/>
</dbReference>
<keyword evidence="3" id="KW-0456">Lyase</keyword>
<evidence type="ECO:0000256" key="4">
    <source>
        <dbReference type="ARBA" id="ARBA00047683"/>
    </source>
</evidence>
<dbReference type="OrthoDB" id="8594609at2"/>
<dbReference type="PRINTS" id="PR00096">
    <property type="entry name" value="GATASE"/>
</dbReference>
<dbReference type="InterPro" id="IPR015890">
    <property type="entry name" value="Chorismate_C"/>
</dbReference>
<dbReference type="CDD" id="cd01743">
    <property type="entry name" value="GATase1_Anthranilate_Synthase"/>
    <property type="match status" value="1"/>
</dbReference>
<comment type="caution">
    <text evidence="7">The sequence shown here is derived from an EMBL/GenBank/DDBJ whole genome shotgun (WGS) entry which is preliminary data.</text>
</comment>
<dbReference type="Pfam" id="PF00117">
    <property type="entry name" value="GATase"/>
    <property type="match status" value="1"/>
</dbReference>
<dbReference type="PRINTS" id="PR00097">
    <property type="entry name" value="ANTSNTHASEII"/>
</dbReference>
<dbReference type="InterPro" id="IPR029062">
    <property type="entry name" value="Class_I_gatase-like"/>
</dbReference>
<accession>A0A4D4JB15</accession>
<evidence type="ECO:0000259" key="6">
    <source>
        <dbReference type="Pfam" id="PF00425"/>
    </source>
</evidence>
<keyword evidence="2" id="KW-0315">Glutamine amidotransferase</keyword>
<dbReference type="EC" id="4.1.3.27" evidence="1"/>
<dbReference type="RefSeq" id="WP_137815753.1">
    <property type="nucleotide sequence ID" value="NZ_BJFL01000028.1"/>
</dbReference>
<feature type="domain" description="Chorismate-utilising enzyme C-terminal" evidence="6">
    <location>
        <begin position="125"/>
        <end position="383"/>
    </location>
</feature>
<sequence>MTQHTGAALEQILGDDPPPFAVLHRPESTGAGTLELLVGRVATVERVADLPVAAGPTGGGARHDLLALLPYRQIRERGFACVDDGTPLLALEVTEQARILVPEFAAAVPDAPARLSGERFDITDAEYADLVRRIVADEIGQGTGANFVIKRSFLATVEDFSTQVALAVFRRLLRHESGAYWTFLVHTGSRTLIGASPERHVSVAGGVATMNPISGTFRYPPSGASPAGLLGFLGDRKESDELYMVLDEELKMMGRVCAGGGRVVGPRLKLMAELAHTEYFIEGRAALGVRETLAETMFAPTVTGSPLESACRVIARHERGGRGYYSGALALIGREPDGTPLLDSAIVIRTADVDAGGNLRIDVGATLVRHSDPHAEAAETRVKAAAMLAAFRRTPGAEGGTPRRAPGGECAGHPEIRAALSRRNQGLGTFWLSDRRATPAAGPLAGRRVLVVDCEDTFTAMLRHQLAALGLSATVIRFDGEVNLAGHDLVVVGPGPGDPRDAGHPKIAAMRRITEQVLRAGIPLLSICLGHQVLCSVLGLDIVRRPVPNQGLRREIDLFGRVQPCGFYNTFAARSETDRWDTGTGSVAVCRDPDSGEIHAMRGPGFHSMQFHPESVLTENGVDILRDAITALLLPAEALTA</sequence>
<evidence type="ECO:0000256" key="3">
    <source>
        <dbReference type="ARBA" id="ARBA00023239"/>
    </source>
</evidence>
<evidence type="ECO:0000313" key="7">
    <source>
        <dbReference type="EMBL" id="GDY32754.1"/>
    </source>
</evidence>
<organism evidence="7 8">
    <name type="scientific">Gandjariella thermophila</name>
    <dbReference type="NCBI Taxonomy" id="1931992"/>
    <lineage>
        <taxon>Bacteria</taxon>
        <taxon>Bacillati</taxon>
        <taxon>Actinomycetota</taxon>
        <taxon>Actinomycetes</taxon>
        <taxon>Pseudonocardiales</taxon>
        <taxon>Pseudonocardiaceae</taxon>
        <taxon>Gandjariella</taxon>
    </lineage>
</organism>
<dbReference type="SUPFAM" id="SSF56322">
    <property type="entry name" value="ADC synthase"/>
    <property type="match status" value="1"/>
</dbReference>
<gene>
    <name evidence="7" type="primary">phzE1</name>
    <name evidence="7" type="ORF">GTS_43870</name>
</gene>
<protein>
    <recommendedName>
        <fullName evidence="1">anthranilate synthase</fullName>
        <ecNumber evidence="1">4.1.3.27</ecNumber>
    </recommendedName>
</protein>
<dbReference type="InterPro" id="IPR019999">
    <property type="entry name" value="Anth_synth_I-like"/>
</dbReference>
<name>A0A4D4JB15_9PSEU</name>
<evidence type="ECO:0000313" key="8">
    <source>
        <dbReference type="Proteomes" id="UP000298860"/>
    </source>
</evidence>
<dbReference type="Gene3D" id="3.60.120.10">
    <property type="entry name" value="Anthranilate synthase"/>
    <property type="match status" value="1"/>
</dbReference>
<dbReference type="Pfam" id="PF00425">
    <property type="entry name" value="Chorismate_bind"/>
    <property type="match status" value="1"/>
</dbReference>
<proteinExistence type="predicted"/>
<comment type="catalytic activity">
    <reaction evidence="4">
        <text>chorismate + L-glutamine = anthranilate + pyruvate + L-glutamate + H(+)</text>
        <dbReference type="Rhea" id="RHEA:21732"/>
        <dbReference type="ChEBI" id="CHEBI:15361"/>
        <dbReference type="ChEBI" id="CHEBI:15378"/>
        <dbReference type="ChEBI" id="CHEBI:16567"/>
        <dbReference type="ChEBI" id="CHEBI:29748"/>
        <dbReference type="ChEBI" id="CHEBI:29985"/>
        <dbReference type="ChEBI" id="CHEBI:58359"/>
        <dbReference type="EC" id="4.1.3.27"/>
    </reaction>
</comment>
<reference evidence="8" key="1">
    <citation type="submission" date="2019-04" db="EMBL/GenBank/DDBJ databases">
        <title>Draft genome sequence of Pseudonocardiaceae bacterium SL3-2-4.</title>
        <authorList>
            <person name="Ningsih F."/>
            <person name="Yokota A."/>
            <person name="Sakai Y."/>
            <person name="Nanatani K."/>
            <person name="Yabe S."/>
            <person name="Oetari A."/>
            <person name="Sjamsuridzal W."/>
        </authorList>
    </citation>
    <scope>NUCLEOTIDE SEQUENCE [LARGE SCALE GENOMIC DNA]</scope>
    <source>
        <strain evidence="8">SL3-2-4</strain>
    </source>
</reference>
<feature type="domain" description="Glutamine amidotransferase" evidence="5">
    <location>
        <begin position="450"/>
        <end position="629"/>
    </location>
</feature>
<dbReference type="InterPro" id="IPR005801">
    <property type="entry name" value="ADC_synthase"/>
</dbReference>
<dbReference type="Gene3D" id="3.40.50.880">
    <property type="match status" value="1"/>
</dbReference>
<dbReference type="GO" id="GO:0000162">
    <property type="term" value="P:L-tryptophan biosynthetic process"/>
    <property type="evidence" value="ECO:0007669"/>
    <property type="project" value="TreeGrafter"/>
</dbReference>
<dbReference type="InterPro" id="IPR006221">
    <property type="entry name" value="TrpG/PapA_dom"/>
</dbReference>
<evidence type="ECO:0000256" key="2">
    <source>
        <dbReference type="ARBA" id="ARBA00022962"/>
    </source>
</evidence>
<keyword evidence="8" id="KW-1185">Reference proteome</keyword>
<dbReference type="PANTHER" id="PTHR11236:SF49">
    <property type="entry name" value="ANTHRANILATE SYNTHASE COMPONENT 1"/>
    <property type="match status" value="1"/>
</dbReference>
<dbReference type="SUPFAM" id="SSF52317">
    <property type="entry name" value="Class I glutamine amidotransferase-like"/>
    <property type="match status" value="1"/>
</dbReference>
<evidence type="ECO:0000259" key="5">
    <source>
        <dbReference type="Pfam" id="PF00117"/>
    </source>
</evidence>